<dbReference type="Pfam" id="PF00300">
    <property type="entry name" value="His_Phos_1"/>
    <property type="match status" value="1"/>
</dbReference>
<dbReference type="SUPFAM" id="SSF53254">
    <property type="entry name" value="Phosphoglycerate mutase-like"/>
    <property type="match status" value="1"/>
</dbReference>
<reference evidence="2 3" key="1">
    <citation type="submission" date="2017-03" db="EMBL/GenBank/DDBJ databases">
        <title>Genomes of endolithic fungi from Antarctica.</title>
        <authorList>
            <person name="Coleine C."/>
            <person name="Masonjones S."/>
            <person name="Stajich J.E."/>
        </authorList>
    </citation>
    <scope>NUCLEOTIDE SEQUENCE [LARGE SCALE GENOMIC DNA]</scope>
    <source>
        <strain evidence="2 3">CCFEE 5184</strain>
    </source>
</reference>
<protein>
    <submittedName>
        <fullName evidence="2">Uncharacterized protein</fullName>
    </submittedName>
</protein>
<accession>A0A4V6WL23</accession>
<keyword evidence="1" id="KW-0812">Transmembrane</keyword>
<organism evidence="2 3">
    <name type="scientific">Friedmanniomyces simplex</name>
    <dbReference type="NCBI Taxonomy" id="329884"/>
    <lineage>
        <taxon>Eukaryota</taxon>
        <taxon>Fungi</taxon>
        <taxon>Dikarya</taxon>
        <taxon>Ascomycota</taxon>
        <taxon>Pezizomycotina</taxon>
        <taxon>Dothideomycetes</taxon>
        <taxon>Dothideomycetidae</taxon>
        <taxon>Mycosphaerellales</taxon>
        <taxon>Teratosphaeriaceae</taxon>
        <taxon>Friedmanniomyces</taxon>
    </lineage>
</organism>
<comment type="caution">
    <text evidence="2">The sequence shown here is derived from an EMBL/GenBank/DDBJ whole genome shotgun (WGS) entry which is preliminary data.</text>
</comment>
<keyword evidence="1" id="KW-0472">Membrane</keyword>
<dbReference type="OrthoDB" id="496981at2759"/>
<gene>
    <name evidence="2" type="ORF">B0A55_06544</name>
</gene>
<keyword evidence="1" id="KW-1133">Transmembrane helix</keyword>
<dbReference type="PANTHER" id="PTHR48100:SF1">
    <property type="entry name" value="HISTIDINE PHOSPHATASE FAMILY PROTEIN-RELATED"/>
    <property type="match status" value="1"/>
</dbReference>
<dbReference type="Proteomes" id="UP000309340">
    <property type="component" value="Unassembled WGS sequence"/>
</dbReference>
<dbReference type="GO" id="GO:0005737">
    <property type="term" value="C:cytoplasm"/>
    <property type="evidence" value="ECO:0007669"/>
    <property type="project" value="TreeGrafter"/>
</dbReference>
<evidence type="ECO:0000313" key="2">
    <source>
        <dbReference type="EMBL" id="TKA72369.1"/>
    </source>
</evidence>
<dbReference type="GO" id="GO:0016791">
    <property type="term" value="F:phosphatase activity"/>
    <property type="evidence" value="ECO:0007669"/>
    <property type="project" value="TreeGrafter"/>
</dbReference>
<proteinExistence type="predicted"/>
<dbReference type="EMBL" id="NAJQ01000312">
    <property type="protein sequence ID" value="TKA72369.1"/>
    <property type="molecule type" value="Genomic_DNA"/>
</dbReference>
<dbReference type="InterPro" id="IPR050275">
    <property type="entry name" value="PGM_Phosphatase"/>
</dbReference>
<dbReference type="SMART" id="SM00855">
    <property type="entry name" value="PGAM"/>
    <property type="match status" value="1"/>
</dbReference>
<dbReference type="CDD" id="cd07067">
    <property type="entry name" value="HP_PGM_like"/>
    <property type="match status" value="1"/>
</dbReference>
<dbReference type="Gene3D" id="3.40.50.1240">
    <property type="entry name" value="Phosphoglycerate mutase-like"/>
    <property type="match status" value="1"/>
</dbReference>
<dbReference type="InterPro" id="IPR029033">
    <property type="entry name" value="His_PPase_superfam"/>
</dbReference>
<name>A0A4V6WL23_9PEZI</name>
<dbReference type="PANTHER" id="PTHR48100">
    <property type="entry name" value="BROAD-SPECIFICITY PHOSPHATASE YOR283W-RELATED"/>
    <property type="match status" value="1"/>
</dbReference>
<sequence>MSKFFPSAPRGSVLYVSTILLGILAVLYLASGYLSFTADNTFSNNMFTYQIVEGYFLQSDPATPPVSLDKTRPTYFDYTKHNFGLVDQPGPYPSEGHYQDYKNLTQWQRFTRFLHALPLTSPPGTSFKVFYLARHGEGYHNIAEAFYGTEAWDEHWSKLEGNGTITWDDAHLTGLGEQQARDAGRFLEQQFGEEVLMPVPGEWVVSPLTRCLETANLTWGGLELPGEDGGEGAEFKPAIKEMVREVTGVHTCDRRSTRTIIHATVPEWAIEDGFAEQDELWQADHREKWAEHDVRSRAFLDEVFAREDGSEVMSVTAHSGTIASLLRVTGHRKFPLPTGGMMPIFVKATRTT</sequence>
<dbReference type="InterPro" id="IPR013078">
    <property type="entry name" value="His_Pase_superF_clade-1"/>
</dbReference>
<keyword evidence="3" id="KW-1185">Reference proteome</keyword>
<feature type="transmembrane region" description="Helical" evidence="1">
    <location>
        <begin position="12"/>
        <end position="36"/>
    </location>
</feature>
<evidence type="ECO:0000256" key="1">
    <source>
        <dbReference type="SAM" id="Phobius"/>
    </source>
</evidence>
<evidence type="ECO:0000313" key="3">
    <source>
        <dbReference type="Proteomes" id="UP000309340"/>
    </source>
</evidence>
<dbReference type="AlphaFoldDB" id="A0A4V6WL23"/>